<dbReference type="InterPro" id="IPR008011">
    <property type="entry name" value="Complex1_LYR_dom"/>
</dbReference>
<evidence type="ECO:0000256" key="10">
    <source>
        <dbReference type="ARBA" id="ARBA00022982"/>
    </source>
</evidence>
<comment type="caution">
    <text evidence="17">The sequence shown here is derived from an EMBL/GenBank/DDBJ whole genome shotgun (WGS) entry which is preliminary data.</text>
</comment>
<dbReference type="CDD" id="cd20263">
    <property type="entry name" value="Complex1_LYR_NDUFB9_LYRM3"/>
    <property type="match status" value="1"/>
</dbReference>
<evidence type="ECO:0000256" key="4">
    <source>
        <dbReference type="ARBA" id="ARBA00011790"/>
    </source>
</evidence>
<evidence type="ECO:0000313" key="17">
    <source>
        <dbReference type="EMBL" id="KAK9737773.1"/>
    </source>
</evidence>
<keyword evidence="6" id="KW-0813">Transport</keyword>
<dbReference type="GO" id="GO:0006120">
    <property type="term" value="P:mitochondrial electron transport, NADH to ubiquinone"/>
    <property type="evidence" value="ECO:0007669"/>
    <property type="project" value="InterPro"/>
</dbReference>
<comment type="subcellular location">
    <subcellularLocation>
        <location evidence="2">Mitochondrion inner membrane</location>
        <topology evidence="2">Peripheral membrane protein</topology>
        <orientation evidence="2">Matrix side</orientation>
    </subcellularLocation>
</comment>
<dbReference type="EMBL" id="JASPKY010000095">
    <property type="protein sequence ID" value="KAK9737773.1"/>
    <property type="molecule type" value="Genomic_DNA"/>
</dbReference>
<accession>A0AAW1LRI1</accession>
<comment type="function">
    <text evidence="1">Accessory subunit of the mitochondrial membrane respiratory chain NADH dehydrogenase (Complex I), that is believed to be not involved in catalysis. Complex I functions in the transfer of electrons from NADH to the respiratory chain. The immediate electron acceptor for the enzyme is believed to be ubiquinone.</text>
</comment>
<dbReference type="Proteomes" id="UP001458880">
    <property type="component" value="Unassembled WGS sequence"/>
</dbReference>
<evidence type="ECO:0000256" key="14">
    <source>
        <dbReference type="ARBA" id="ARBA00030192"/>
    </source>
</evidence>
<evidence type="ECO:0000256" key="6">
    <source>
        <dbReference type="ARBA" id="ARBA00022448"/>
    </source>
</evidence>
<evidence type="ECO:0000256" key="3">
    <source>
        <dbReference type="ARBA" id="ARBA00009508"/>
    </source>
</evidence>
<protein>
    <recommendedName>
        <fullName evidence="5">NADH dehydrogenase [ubiquinone] 1 beta subcomplex subunit 9</fullName>
    </recommendedName>
    <alternativeName>
        <fullName evidence="14">Complex I-B22</fullName>
    </alternativeName>
    <alternativeName>
        <fullName evidence="15">NADH-ubiquinone oxidoreductase B22 subunit</fullName>
    </alternativeName>
</protein>
<evidence type="ECO:0000259" key="16">
    <source>
        <dbReference type="Pfam" id="PF05347"/>
    </source>
</evidence>
<keyword evidence="13" id="KW-0472">Membrane</keyword>
<keyword evidence="18" id="KW-1185">Reference proteome</keyword>
<evidence type="ECO:0000256" key="15">
    <source>
        <dbReference type="ARBA" id="ARBA00032528"/>
    </source>
</evidence>
<comment type="subunit">
    <text evidence="4">Mammalian complex I is composed of 45 different subunits.</text>
</comment>
<dbReference type="GO" id="GO:0005743">
    <property type="term" value="C:mitochondrial inner membrane"/>
    <property type="evidence" value="ECO:0007669"/>
    <property type="project" value="UniProtKB-SubCell"/>
</dbReference>
<dbReference type="PANTHER" id="PTHR12868">
    <property type="entry name" value="NADH-UBIQUINONE OXIDOREDUCTASE B22 SUBUNIT"/>
    <property type="match status" value="1"/>
</dbReference>
<evidence type="ECO:0000256" key="9">
    <source>
        <dbReference type="ARBA" id="ARBA00022792"/>
    </source>
</evidence>
<keyword evidence="12" id="KW-0496">Mitochondrion</keyword>
<reference evidence="17 18" key="1">
    <citation type="journal article" date="2024" name="BMC Genomics">
        <title>De novo assembly and annotation of Popillia japonica's genome with initial clues to its potential as an invasive pest.</title>
        <authorList>
            <person name="Cucini C."/>
            <person name="Boschi S."/>
            <person name="Funari R."/>
            <person name="Cardaioli E."/>
            <person name="Iannotti N."/>
            <person name="Marturano G."/>
            <person name="Paoli F."/>
            <person name="Bruttini M."/>
            <person name="Carapelli A."/>
            <person name="Frati F."/>
            <person name="Nardi F."/>
        </authorList>
    </citation>
    <scope>NUCLEOTIDE SEQUENCE [LARGE SCALE GENOMIC DNA]</scope>
    <source>
        <strain evidence="17">DMR45628</strain>
    </source>
</reference>
<gene>
    <name evidence="17" type="ORF">QE152_g10419</name>
</gene>
<keyword evidence="10" id="KW-0249">Electron transport</keyword>
<evidence type="ECO:0000256" key="7">
    <source>
        <dbReference type="ARBA" id="ARBA00022553"/>
    </source>
</evidence>
<keyword evidence="9" id="KW-0999">Mitochondrion inner membrane</keyword>
<evidence type="ECO:0000313" key="18">
    <source>
        <dbReference type="Proteomes" id="UP001458880"/>
    </source>
</evidence>
<keyword evidence="8" id="KW-0679">Respiratory chain</keyword>
<evidence type="ECO:0000256" key="13">
    <source>
        <dbReference type="ARBA" id="ARBA00023136"/>
    </source>
</evidence>
<feature type="domain" description="Complex 1 LYR protein" evidence="16">
    <location>
        <begin position="12"/>
        <end position="69"/>
    </location>
</feature>
<dbReference type="PANTHER" id="PTHR12868:SF0">
    <property type="entry name" value="NADH DEHYDROGENASE [UBIQUINONE] 1 BETA SUBCOMPLEX SUBUNIT 9"/>
    <property type="match status" value="1"/>
</dbReference>
<dbReference type="InterPro" id="IPR045292">
    <property type="entry name" value="Complex1_LYR_NDUFB9_LYRM3"/>
</dbReference>
<keyword evidence="7" id="KW-0597">Phosphoprotein</keyword>
<name>A0AAW1LRI1_POPJA</name>
<evidence type="ECO:0000256" key="1">
    <source>
        <dbReference type="ARBA" id="ARBA00002920"/>
    </source>
</evidence>
<organism evidence="17 18">
    <name type="scientific">Popillia japonica</name>
    <name type="common">Japanese beetle</name>
    <dbReference type="NCBI Taxonomy" id="7064"/>
    <lineage>
        <taxon>Eukaryota</taxon>
        <taxon>Metazoa</taxon>
        <taxon>Ecdysozoa</taxon>
        <taxon>Arthropoda</taxon>
        <taxon>Hexapoda</taxon>
        <taxon>Insecta</taxon>
        <taxon>Pterygota</taxon>
        <taxon>Neoptera</taxon>
        <taxon>Endopterygota</taxon>
        <taxon>Coleoptera</taxon>
        <taxon>Polyphaga</taxon>
        <taxon>Scarabaeiformia</taxon>
        <taxon>Scarabaeidae</taxon>
        <taxon>Rutelinae</taxon>
        <taxon>Popillia</taxon>
    </lineage>
</organism>
<keyword evidence="11" id="KW-0007">Acetylation</keyword>
<evidence type="ECO:0000256" key="12">
    <source>
        <dbReference type="ARBA" id="ARBA00023128"/>
    </source>
</evidence>
<dbReference type="InterPro" id="IPR033034">
    <property type="entry name" value="NDUFB9"/>
</dbReference>
<evidence type="ECO:0000256" key="2">
    <source>
        <dbReference type="ARBA" id="ARBA00004443"/>
    </source>
</evidence>
<dbReference type="AlphaFoldDB" id="A0AAW1LRI1"/>
<comment type="similarity">
    <text evidence="3">Belongs to the complex I LYR family.</text>
</comment>
<evidence type="ECO:0000256" key="11">
    <source>
        <dbReference type="ARBA" id="ARBA00022990"/>
    </source>
</evidence>
<sequence length="136" mass="16670">MLPVPELATHTQQVQSLYKMAIRNLESWYDRREVFRYMARLMRARFDRNKSVQNYQTARELLRLGHQELFYKSHWHIRKPPNSPYGSAYERDVPPPDWAIDYWHPLEKAQYPTYFAKREELKKKYIALWKDLYSES</sequence>
<dbReference type="Pfam" id="PF05347">
    <property type="entry name" value="Complex1_LYR"/>
    <property type="match status" value="1"/>
</dbReference>
<evidence type="ECO:0000256" key="5">
    <source>
        <dbReference type="ARBA" id="ARBA00018684"/>
    </source>
</evidence>
<evidence type="ECO:0000256" key="8">
    <source>
        <dbReference type="ARBA" id="ARBA00022660"/>
    </source>
</evidence>
<proteinExistence type="inferred from homology"/>